<accession>A0A9X0WDL4</accession>
<dbReference type="AlphaFoldDB" id="A0A9X0WDL4"/>
<protein>
    <submittedName>
        <fullName evidence="2">Uncharacterized protein</fullName>
    </submittedName>
</protein>
<dbReference type="Proteomes" id="UP001138768">
    <property type="component" value="Unassembled WGS sequence"/>
</dbReference>
<dbReference type="RefSeq" id="WP_200251492.1">
    <property type="nucleotide sequence ID" value="NZ_NRRY01000092.1"/>
</dbReference>
<reference evidence="2 3" key="1">
    <citation type="journal article" date="2020" name="Microorganisms">
        <title>Osmotic Adaptation and Compatible Solute Biosynthesis of Phototrophic Bacteria as Revealed from Genome Analyses.</title>
        <authorList>
            <person name="Imhoff J.F."/>
            <person name="Rahn T."/>
            <person name="Kunzel S."/>
            <person name="Keller A."/>
            <person name="Neulinger S.C."/>
        </authorList>
    </citation>
    <scope>NUCLEOTIDE SEQUENCE [LARGE SCALE GENOMIC DNA]</scope>
    <source>
        <strain evidence="2 3">DSM 25653</strain>
    </source>
</reference>
<gene>
    <name evidence="2" type="ORF">CKO42_25145</name>
</gene>
<keyword evidence="3" id="KW-1185">Reference proteome</keyword>
<proteinExistence type="predicted"/>
<comment type="caution">
    <text evidence="2">The sequence shown here is derived from an EMBL/GenBank/DDBJ whole genome shotgun (WGS) entry which is preliminary data.</text>
</comment>
<evidence type="ECO:0000313" key="2">
    <source>
        <dbReference type="EMBL" id="MBK1621625.1"/>
    </source>
</evidence>
<evidence type="ECO:0000256" key="1">
    <source>
        <dbReference type="SAM" id="MobiDB-lite"/>
    </source>
</evidence>
<feature type="region of interest" description="Disordered" evidence="1">
    <location>
        <begin position="264"/>
        <end position="312"/>
    </location>
</feature>
<dbReference type="EMBL" id="NRRY01000092">
    <property type="protein sequence ID" value="MBK1621625.1"/>
    <property type="molecule type" value="Genomic_DNA"/>
</dbReference>
<name>A0A9X0WDL4_9GAMM</name>
<organism evidence="2 3">
    <name type="scientific">Lamprobacter modestohalophilus</name>
    <dbReference type="NCBI Taxonomy" id="1064514"/>
    <lineage>
        <taxon>Bacteria</taxon>
        <taxon>Pseudomonadati</taxon>
        <taxon>Pseudomonadota</taxon>
        <taxon>Gammaproteobacteria</taxon>
        <taxon>Chromatiales</taxon>
        <taxon>Chromatiaceae</taxon>
        <taxon>Lamprobacter</taxon>
    </lineage>
</organism>
<sequence length="333" mass="39074">MTSDPPSDPIEPRDERLRQWHRLFGIALMEVFEGAPWRVELEQELALRSQLLDVAIIEAKGEGAAHRPLELPDGLENLRPHNLLTYKSQHEALTAWTLDELIGHYVNYRKLRLNPDGQRHRPDAFGLYAVATRFPKALQRRHPLTPTAWEGVYELPWGGQPVRLIVLNAIAKHPRNAPWELFASEQDRIRQGLIHYRARHPHPSRGGHWELLERMHLIYQRENLEMAYTMEDFLRETHELVLANMTPEERLKGLNPDEVLQRYDPEERLKGLDPEERLKGLDPDEILQRYDPEERLKGLDPDEVLQRYDPEERLKGLDPATIEAWLAKQRRDH</sequence>
<evidence type="ECO:0000313" key="3">
    <source>
        <dbReference type="Proteomes" id="UP001138768"/>
    </source>
</evidence>